<dbReference type="GO" id="GO:0006935">
    <property type="term" value="P:chemotaxis"/>
    <property type="evidence" value="ECO:0007669"/>
    <property type="project" value="UniProtKB-KW"/>
</dbReference>
<keyword evidence="1" id="KW-0145">Chemotaxis</keyword>
<dbReference type="InterPro" id="IPR038756">
    <property type="entry name" value="CheX-like"/>
</dbReference>
<dbReference type="PANTHER" id="PTHR39452">
    <property type="entry name" value="CHEY-P PHOSPHATASE CHEX"/>
    <property type="match status" value="1"/>
</dbReference>
<evidence type="ECO:0000313" key="3">
    <source>
        <dbReference type="EMBL" id="ABA87827.1"/>
    </source>
</evidence>
<dbReference type="OrthoDB" id="9790435at2"/>
<proteinExistence type="predicted"/>
<organism evidence="3 4">
    <name type="scientific">Syntrophotalea carbinolica (strain DSM 2380 / NBRC 103641 / GraBd1)</name>
    <name type="common">Pelobacter carbinolicus</name>
    <dbReference type="NCBI Taxonomy" id="338963"/>
    <lineage>
        <taxon>Bacteria</taxon>
        <taxon>Pseudomonadati</taxon>
        <taxon>Thermodesulfobacteriota</taxon>
        <taxon>Desulfuromonadia</taxon>
        <taxon>Desulfuromonadales</taxon>
        <taxon>Syntrophotaleaceae</taxon>
        <taxon>Syntrophotalea</taxon>
    </lineage>
</organism>
<dbReference type="eggNOG" id="COG1406">
    <property type="taxonomic scope" value="Bacteria"/>
</dbReference>
<dbReference type="Gene3D" id="3.40.1550.10">
    <property type="entry name" value="CheC-like"/>
    <property type="match status" value="1"/>
</dbReference>
<dbReference type="Proteomes" id="UP000002534">
    <property type="component" value="Chromosome"/>
</dbReference>
<dbReference type="Pfam" id="PF13690">
    <property type="entry name" value="CheX"/>
    <property type="match status" value="1"/>
</dbReference>
<dbReference type="InterPro" id="IPR028051">
    <property type="entry name" value="CheX-like_dom"/>
</dbReference>
<dbReference type="CDD" id="cd17906">
    <property type="entry name" value="CheX"/>
    <property type="match status" value="1"/>
</dbReference>
<sequence length="157" mass="16725">MEFKKIIEQVVAEIFSSMVFLDIKSLDGVDPEPMQGSMLSGMIGLAGDLQGTLLIHLPDQAAIAITNAFLGMELSAVDDDVKDAVGELANMVAGGIKYLMPENTRDIALAIPSVVRGKGYSCEATGRFERAGVVFELAAGRFIVEVQVKDSGSLFGR</sequence>
<dbReference type="HOGENOM" id="CLU_116290_0_1_7"/>
<dbReference type="SUPFAM" id="SSF103039">
    <property type="entry name" value="CheC-like"/>
    <property type="match status" value="1"/>
</dbReference>
<accession>Q3A8N0</accession>
<dbReference type="RefSeq" id="WP_011340265.1">
    <property type="nucleotide sequence ID" value="NC_007498.2"/>
</dbReference>
<reference evidence="4" key="1">
    <citation type="submission" date="2005-10" db="EMBL/GenBank/DDBJ databases">
        <title>Complete sequence of Pelobacter carbinolicus DSM 2380.</title>
        <authorList>
            <person name="Copeland A."/>
            <person name="Lucas S."/>
            <person name="Lapidus A."/>
            <person name="Barry K."/>
            <person name="Detter J.C."/>
            <person name="Glavina T."/>
            <person name="Hammon N."/>
            <person name="Israni S."/>
            <person name="Pitluck S."/>
            <person name="Chertkov O."/>
            <person name="Schmutz J."/>
            <person name="Larimer F."/>
            <person name="Land M."/>
            <person name="Kyrpides N."/>
            <person name="Ivanova N."/>
            <person name="Richardson P."/>
        </authorList>
    </citation>
    <scope>NUCLEOTIDE SEQUENCE [LARGE SCALE GENOMIC DNA]</scope>
    <source>
        <strain evidence="4">DSM 2380 / NBRC 103641 / GraBd1</strain>
    </source>
</reference>
<evidence type="ECO:0000256" key="1">
    <source>
        <dbReference type="ARBA" id="ARBA00022500"/>
    </source>
</evidence>
<dbReference type="EMBL" id="CP000142">
    <property type="protein sequence ID" value="ABA87827.1"/>
    <property type="molecule type" value="Genomic_DNA"/>
</dbReference>
<dbReference type="InterPro" id="IPR028976">
    <property type="entry name" value="CheC-like_sf"/>
</dbReference>
<evidence type="ECO:0000313" key="4">
    <source>
        <dbReference type="Proteomes" id="UP000002534"/>
    </source>
</evidence>
<dbReference type="PANTHER" id="PTHR39452:SF1">
    <property type="entry name" value="CHEY-P PHOSPHATASE CHEX"/>
    <property type="match status" value="1"/>
</dbReference>
<keyword evidence="4" id="KW-1185">Reference proteome</keyword>
<name>Q3A8N0_SYNC1</name>
<dbReference type="STRING" id="338963.Pcar_0567"/>
<dbReference type="KEGG" id="pca:Pcar_0567"/>
<dbReference type="AlphaFoldDB" id="Q3A8N0"/>
<reference evidence="3 4" key="2">
    <citation type="journal article" date="2012" name="BMC Genomics">
        <title>The genome of Pelobacter carbinolicus reveals surprising metabolic capabilities and physiological features.</title>
        <authorList>
            <person name="Aklujkar M."/>
            <person name="Haveman S.A."/>
            <person name="Didonato R.Jr."/>
            <person name="Chertkov O."/>
            <person name="Han C.S."/>
            <person name="Land M.L."/>
            <person name="Brown P."/>
            <person name="Lovley D.R."/>
        </authorList>
    </citation>
    <scope>NUCLEOTIDE SEQUENCE [LARGE SCALE GENOMIC DNA]</scope>
    <source>
        <strain evidence="4">DSM 2380 / NBRC 103641 / GraBd1</strain>
    </source>
</reference>
<evidence type="ECO:0000259" key="2">
    <source>
        <dbReference type="Pfam" id="PF13690"/>
    </source>
</evidence>
<protein>
    <submittedName>
        <fullName evidence="3">Protein phosphoaspartate phosphatase CheX associated with MCPs of class 40H</fullName>
    </submittedName>
</protein>
<feature type="domain" description="Chemotaxis phosphatase CheX-like" evidence="2">
    <location>
        <begin position="40"/>
        <end position="135"/>
    </location>
</feature>
<gene>
    <name evidence="3" type="primary">cheX40H</name>
    <name evidence="3" type="ordered locus">Pcar_0567</name>
</gene>